<dbReference type="InterPro" id="IPR016024">
    <property type="entry name" value="ARM-type_fold"/>
</dbReference>
<dbReference type="EMBL" id="FNSA01000003">
    <property type="protein sequence ID" value="SEC91523.1"/>
    <property type="molecule type" value="Genomic_DNA"/>
</dbReference>
<evidence type="ECO:0000313" key="1">
    <source>
        <dbReference type="EMBL" id="SEC91523.1"/>
    </source>
</evidence>
<protein>
    <recommendedName>
        <fullName evidence="3">HEAT repeat-containing protein</fullName>
    </recommendedName>
</protein>
<dbReference type="OrthoDB" id="9134742at2"/>
<dbReference type="RefSeq" id="WP_068739961.1">
    <property type="nucleotide sequence ID" value="NZ_CBDRGN010000003.1"/>
</dbReference>
<dbReference type="Gene3D" id="1.25.10.10">
    <property type="entry name" value="Leucine-rich Repeat Variant"/>
    <property type="match status" value="1"/>
</dbReference>
<dbReference type="KEGG" id="tsm:ASU32_13440"/>
<dbReference type="STRING" id="57704.SAMN04489793_3524"/>
<sequence>MARTLLDHQNASIRLRAALDAGTAPGTVPAPALVARCAVEPDFFVRDMLTWALTRLPAATTVPLLLAELDSPVAQARSQALHSLSKIGGAESAAAFGPILALVGDADDEVAKAAWRTSAALAPDAAARRSAARALVGQVGRGDAETRRSLSRAIIALGDEGVAELDGAAVTTDAAREHVAETVRLLEDPDSGFAGAVHEAQRVAALGRAD</sequence>
<gene>
    <name evidence="1" type="ORF">SAMN04489793_3524</name>
</gene>
<name>A0A1H4WDY9_TSUTY</name>
<evidence type="ECO:0008006" key="3">
    <source>
        <dbReference type="Google" id="ProtNLM"/>
    </source>
</evidence>
<keyword evidence="2" id="KW-1185">Reference proteome</keyword>
<dbReference type="Proteomes" id="UP000182241">
    <property type="component" value="Unassembled WGS sequence"/>
</dbReference>
<dbReference type="AlphaFoldDB" id="A0A1H4WDY9"/>
<proteinExistence type="predicted"/>
<evidence type="ECO:0000313" key="2">
    <source>
        <dbReference type="Proteomes" id="UP000182241"/>
    </source>
</evidence>
<dbReference type="SUPFAM" id="SSF48371">
    <property type="entry name" value="ARM repeat"/>
    <property type="match status" value="1"/>
</dbReference>
<reference evidence="2" key="1">
    <citation type="submission" date="2016-10" db="EMBL/GenBank/DDBJ databases">
        <authorList>
            <person name="Varghese N."/>
            <person name="Submissions S."/>
        </authorList>
    </citation>
    <scope>NUCLEOTIDE SEQUENCE [LARGE SCALE GENOMIC DNA]</scope>
    <source>
        <strain evidence="2">DSM 44234</strain>
    </source>
</reference>
<dbReference type="InterPro" id="IPR011989">
    <property type="entry name" value="ARM-like"/>
</dbReference>
<accession>A0A1H4WDY9</accession>
<organism evidence="1 2">
    <name type="scientific">Tsukamurella tyrosinosolvens</name>
    <dbReference type="NCBI Taxonomy" id="57704"/>
    <lineage>
        <taxon>Bacteria</taxon>
        <taxon>Bacillati</taxon>
        <taxon>Actinomycetota</taxon>
        <taxon>Actinomycetes</taxon>
        <taxon>Mycobacteriales</taxon>
        <taxon>Tsukamurellaceae</taxon>
        <taxon>Tsukamurella</taxon>
    </lineage>
</organism>